<evidence type="ECO:0000256" key="2">
    <source>
        <dbReference type="ARBA" id="ARBA00023125"/>
    </source>
</evidence>
<feature type="domain" description="Core-binding (CB)" evidence="6">
    <location>
        <begin position="1"/>
        <end position="73"/>
    </location>
</feature>
<dbReference type="InterPro" id="IPR002104">
    <property type="entry name" value="Integrase_catalytic"/>
</dbReference>
<comment type="caution">
    <text evidence="7">The sequence shown here is derived from an EMBL/GenBank/DDBJ whole genome shotgun (WGS) entry which is preliminary data.</text>
</comment>
<evidence type="ECO:0000256" key="1">
    <source>
        <dbReference type="ARBA" id="ARBA00008857"/>
    </source>
</evidence>
<proteinExistence type="inferred from homology"/>
<dbReference type="Proteomes" id="UP001589707">
    <property type="component" value="Unassembled WGS sequence"/>
</dbReference>
<dbReference type="InterPro" id="IPR011010">
    <property type="entry name" value="DNA_brk_join_enz"/>
</dbReference>
<dbReference type="PANTHER" id="PTHR30349">
    <property type="entry name" value="PHAGE INTEGRASE-RELATED"/>
    <property type="match status" value="1"/>
</dbReference>
<organism evidence="7 8">
    <name type="scientific">Brevibacterium otitidis</name>
    <dbReference type="NCBI Taxonomy" id="53364"/>
    <lineage>
        <taxon>Bacteria</taxon>
        <taxon>Bacillati</taxon>
        <taxon>Actinomycetota</taxon>
        <taxon>Actinomycetes</taxon>
        <taxon>Micrococcales</taxon>
        <taxon>Brevibacteriaceae</taxon>
        <taxon>Brevibacterium</taxon>
    </lineage>
</organism>
<evidence type="ECO:0000259" key="5">
    <source>
        <dbReference type="PROSITE" id="PS51898"/>
    </source>
</evidence>
<keyword evidence="2 4" id="KW-0238">DNA-binding</keyword>
<dbReference type="InterPro" id="IPR044068">
    <property type="entry name" value="CB"/>
</dbReference>
<keyword evidence="8" id="KW-1185">Reference proteome</keyword>
<evidence type="ECO:0000313" key="8">
    <source>
        <dbReference type="Proteomes" id="UP001589707"/>
    </source>
</evidence>
<dbReference type="CDD" id="cd00397">
    <property type="entry name" value="DNA_BRE_C"/>
    <property type="match status" value="1"/>
</dbReference>
<protein>
    <submittedName>
        <fullName evidence="7">Tyrosine-type recombinase/integrase</fullName>
    </submittedName>
</protein>
<dbReference type="EMBL" id="JBHMAU010000025">
    <property type="protein sequence ID" value="MFB9775372.1"/>
    <property type="molecule type" value="Genomic_DNA"/>
</dbReference>
<comment type="similarity">
    <text evidence="1">Belongs to the 'phage' integrase family.</text>
</comment>
<dbReference type="InterPro" id="IPR013762">
    <property type="entry name" value="Integrase-like_cat_sf"/>
</dbReference>
<name>A0ABV5X099_9MICO</name>
<keyword evidence="3" id="KW-0233">DNA recombination</keyword>
<reference evidence="7 8" key="1">
    <citation type="submission" date="2024-09" db="EMBL/GenBank/DDBJ databases">
        <authorList>
            <person name="Sun Q."/>
            <person name="Mori K."/>
        </authorList>
    </citation>
    <scope>NUCLEOTIDE SEQUENCE [LARGE SCALE GENOMIC DNA]</scope>
    <source>
        <strain evidence="7 8">JCM 11683</strain>
    </source>
</reference>
<evidence type="ECO:0000313" key="7">
    <source>
        <dbReference type="EMBL" id="MFB9775372.1"/>
    </source>
</evidence>
<accession>A0ABV5X099</accession>
<dbReference type="SUPFAM" id="SSF56349">
    <property type="entry name" value="DNA breaking-rejoining enzymes"/>
    <property type="match status" value="1"/>
</dbReference>
<sequence>MTMWAAWMTARSLSPRTIQERVDRTTACLSATASTWHGITADEIVRWLADLDVSAASRATYFGHLKAFFDWLQTVELRTSNPMRSVPSPRRPKAEARPLADHQLPKLIAAAQRPRTRMMILLAAAAGLRVHEIAQVRGQDVDLAAGTLIVTGKGNQTAMIPVHEAISEHAHIHDFPARGWWFPSASGGHVRAGSVGTLIGRAMQRAGIEGTAHQLRHWYGTSLLDAGVDLRIVQELMRHESIQSTVRYTRVSSAARQAGIDALRLPTAA</sequence>
<gene>
    <name evidence="7" type="ORF">ACFFN1_02935</name>
</gene>
<dbReference type="PROSITE" id="PS51898">
    <property type="entry name" value="TYR_RECOMBINASE"/>
    <property type="match status" value="1"/>
</dbReference>
<dbReference type="InterPro" id="IPR050090">
    <property type="entry name" value="Tyrosine_recombinase_XerCD"/>
</dbReference>
<dbReference type="Gene3D" id="1.10.150.130">
    <property type="match status" value="1"/>
</dbReference>
<dbReference type="Gene3D" id="1.10.443.10">
    <property type="entry name" value="Intergrase catalytic core"/>
    <property type="match status" value="1"/>
</dbReference>
<dbReference type="InterPro" id="IPR010998">
    <property type="entry name" value="Integrase_recombinase_N"/>
</dbReference>
<evidence type="ECO:0000259" key="6">
    <source>
        <dbReference type="PROSITE" id="PS51900"/>
    </source>
</evidence>
<evidence type="ECO:0000256" key="3">
    <source>
        <dbReference type="ARBA" id="ARBA00023172"/>
    </source>
</evidence>
<dbReference type="PROSITE" id="PS51900">
    <property type="entry name" value="CB"/>
    <property type="match status" value="1"/>
</dbReference>
<dbReference type="RefSeq" id="WP_376838446.1">
    <property type="nucleotide sequence ID" value="NZ_JBHMAU010000025.1"/>
</dbReference>
<dbReference type="Pfam" id="PF00589">
    <property type="entry name" value="Phage_integrase"/>
    <property type="match status" value="1"/>
</dbReference>
<dbReference type="PANTHER" id="PTHR30349:SF64">
    <property type="entry name" value="PROPHAGE INTEGRASE INTD-RELATED"/>
    <property type="match status" value="1"/>
</dbReference>
<evidence type="ECO:0000256" key="4">
    <source>
        <dbReference type="PROSITE-ProRule" id="PRU01248"/>
    </source>
</evidence>
<feature type="domain" description="Tyr recombinase" evidence="5">
    <location>
        <begin position="94"/>
        <end position="262"/>
    </location>
</feature>